<accession>A0A3S3NJB0</accession>
<reference evidence="7" key="2">
    <citation type="submission" date="2018-11" db="EMBL/GenBank/DDBJ databases">
        <title>Trombidioid mite genomics.</title>
        <authorList>
            <person name="Dong X."/>
        </authorList>
    </citation>
    <scope>NUCLEOTIDE SEQUENCE</scope>
    <source>
        <strain evidence="7">UoL-WK</strain>
    </source>
</reference>
<evidence type="ECO:0000256" key="2">
    <source>
        <dbReference type="ARBA" id="ARBA00012396"/>
    </source>
</evidence>
<dbReference type="InterPro" id="IPR019845">
    <property type="entry name" value="Squalene/phytoene_synthase_CS"/>
</dbReference>
<dbReference type="EMBL" id="NCKU01006102">
    <property type="protein sequence ID" value="RWS03830.1"/>
    <property type="molecule type" value="Genomic_DNA"/>
</dbReference>
<evidence type="ECO:0000313" key="6">
    <source>
        <dbReference type="EMBL" id="RWS03830.1"/>
    </source>
</evidence>
<dbReference type="EMBL" id="NCKU01006915">
    <property type="protein sequence ID" value="RWS03048.1"/>
    <property type="molecule type" value="Genomic_DNA"/>
</dbReference>
<organism evidence="7 8">
    <name type="scientific">Dinothrombium tinctorium</name>
    <dbReference type="NCBI Taxonomy" id="1965070"/>
    <lineage>
        <taxon>Eukaryota</taxon>
        <taxon>Metazoa</taxon>
        <taxon>Ecdysozoa</taxon>
        <taxon>Arthropoda</taxon>
        <taxon>Chelicerata</taxon>
        <taxon>Arachnida</taxon>
        <taxon>Acari</taxon>
        <taxon>Acariformes</taxon>
        <taxon>Trombidiformes</taxon>
        <taxon>Prostigmata</taxon>
        <taxon>Anystina</taxon>
        <taxon>Parasitengona</taxon>
        <taxon>Trombidioidea</taxon>
        <taxon>Trombidiidae</taxon>
        <taxon>Dinothrombium</taxon>
    </lineage>
</organism>
<comment type="caution">
    <text evidence="7">The sequence shown here is derived from an EMBL/GenBank/DDBJ whole genome shotgun (WGS) entry which is preliminary data.</text>
</comment>
<dbReference type="SUPFAM" id="SSF48576">
    <property type="entry name" value="Terpenoid synthases"/>
    <property type="match status" value="1"/>
</dbReference>
<dbReference type="InterPro" id="IPR008949">
    <property type="entry name" value="Isoprenoid_synthase_dom_sf"/>
</dbReference>
<dbReference type="EC" id="2.5.1.32" evidence="2"/>
<reference evidence="7 8" key="1">
    <citation type="journal article" date="2018" name="Gigascience">
        <title>Genomes of trombidid mites reveal novel predicted allergens and laterally-transferred genes associated with secondary metabolism.</title>
        <authorList>
            <person name="Dong X."/>
            <person name="Chaisiri K."/>
            <person name="Xia D."/>
            <person name="Armstrong S.D."/>
            <person name="Fang Y."/>
            <person name="Donnelly M.J."/>
            <person name="Kadowaki T."/>
            <person name="McGarry J.W."/>
            <person name="Darby A.C."/>
            <person name="Makepeace B.L."/>
        </authorList>
    </citation>
    <scope>NUCLEOTIDE SEQUENCE [LARGE SCALE GENOMIC DNA]</scope>
    <source>
        <strain evidence="7">UoL-WK</strain>
    </source>
</reference>
<evidence type="ECO:0000256" key="3">
    <source>
        <dbReference type="ARBA" id="ARBA00022679"/>
    </source>
</evidence>
<dbReference type="STRING" id="1965070.A0A3S3NJB0"/>
<dbReference type="OrthoDB" id="6600518at2759"/>
<dbReference type="PANTHER" id="PTHR31480">
    <property type="entry name" value="BIFUNCTIONAL LYCOPENE CYCLASE/PHYTOENE SYNTHASE"/>
    <property type="match status" value="1"/>
</dbReference>
<sequence>MQNGIITEEAKKIRRRKLDLLKRFVKKVFAPSNSPATYESNYDSKSNLYSKIDWSIYEREMTADEIACLRAFNRVSFLLPSKNFEELIAAYESDVNEMFPKNMKELMKYVDYTGGSLGELGLYAVHEKLVFGYEKINIDDKSYEKIIHVGREIGKFIQLINFARDIVADSIELKRCYIPVEFLENPDKELELLIEKQDPWAIGEQKLRKYALKLIDHAENLSKGKIEYNALQKDIRFAFYAYFSLYYKFGEAIKMNERYVYKAKLSKFTILWILIKILVLKRIFGSSTFELQ</sequence>
<dbReference type="AlphaFoldDB" id="A0A3S3NJB0"/>
<comment type="catalytic activity">
    <reaction evidence="1">
        <text>2 (2E,6E,10E)-geranylgeranyl diphosphate = 15-cis-phytoene + 2 diphosphate</text>
        <dbReference type="Rhea" id="RHEA:34475"/>
        <dbReference type="ChEBI" id="CHEBI:27787"/>
        <dbReference type="ChEBI" id="CHEBI:33019"/>
        <dbReference type="ChEBI" id="CHEBI:58756"/>
        <dbReference type="EC" id="2.5.1.32"/>
    </reaction>
</comment>
<dbReference type="PROSITE" id="PS01045">
    <property type="entry name" value="SQUALEN_PHYTOEN_SYN_2"/>
    <property type="match status" value="1"/>
</dbReference>
<proteinExistence type="predicted"/>
<name>A0A3S3NJB0_9ACAR</name>
<dbReference type="GO" id="GO:0016765">
    <property type="term" value="F:transferase activity, transferring alkyl or aryl (other than methyl) groups"/>
    <property type="evidence" value="ECO:0007669"/>
    <property type="project" value="InterPro"/>
</dbReference>
<keyword evidence="8" id="KW-1185">Reference proteome</keyword>
<dbReference type="Proteomes" id="UP000285301">
    <property type="component" value="Unassembled WGS sequence"/>
</dbReference>
<dbReference type="GO" id="GO:0016117">
    <property type="term" value="P:carotenoid biosynthetic process"/>
    <property type="evidence" value="ECO:0007669"/>
    <property type="project" value="UniProtKB-KW"/>
</dbReference>
<gene>
    <name evidence="7" type="ORF">B4U79_16473</name>
    <name evidence="6" type="ORF">B4U79_16474</name>
    <name evidence="5" type="ORF">B4U79_16553</name>
</gene>
<protein>
    <recommendedName>
        <fullName evidence="2">15-cis-phytoene synthase</fullName>
        <ecNumber evidence="2">2.5.1.32</ecNumber>
    </recommendedName>
</protein>
<evidence type="ECO:0000313" key="5">
    <source>
        <dbReference type="EMBL" id="RWS03048.1"/>
    </source>
</evidence>
<dbReference type="InterPro" id="IPR002060">
    <property type="entry name" value="Squ/phyt_synthse"/>
</dbReference>
<keyword evidence="3" id="KW-0808">Transferase</keyword>
<evidence type="ECO:0000256" key="4">
    <source>
        <dbReference type="ARBA" id="ARBA00022746"/>
    </source>
</evidence>
<evidence type="ECO:0000313" key="7">
    <source>
        <dbReference type="EMBL" id="RWS03831.1"/>
    </source>
</evidence>
<keyword evidence="4" id="KW-0125">Carotenoid biosynthesis</keyword>
<dbReference type="EMBL" id="NCKU01006101">
    <property type="protein sequence ID" value="RWS03831.1"/>
    <property type="molecule type" value="Genomic_DNA"/>
</dbReference>
<evidence type="ECO:0000313" key="8">
    <source>
        <dbReference type="Proteomes" id="UP000285301"/>
    </source>
</evidence>
<dbReference type="Gene3D" id="1.10.600.10">
    <property type="entry name" value="Farnesyl Diphosphate Synthase"/>
    <property type="match status" value="1"/>
</dbReference>
<evidence type="ECO:0000256" key="1">
    <source>
        <dbReference type="ARBA" id="ARBA00001805"/>
    </source>
</evidence>
<dbReference type="Pfam" id="PF00494">
    <property type="entry name" value="SQS_PSY"/>
    <property type="match status" value="1"/>
</dbReference>